<dbReference type="RefSeq" id="WP_231481288.1">
    <property type="nucleotide sequence ID" value="NZ_BAAAZO010000009.1"/>
</dbReference>
<comment type="caution">
    <text evidence="1">The sequence shown here is derived from an EMBL/GenBank/DDBJ whole genome shotgun (WGS) entry which is preliminary data.</text>
</comment>
<sequence>MADIKLLNPGVQADIDTMAQATRDMDTAVDDFVRIATANLNLLSGQTRERTADKLKWLSTASGQMGANFGSGTTILSKMIEAINRGDTQGANIMS</sequence>
<reference evidence="2" key="1">
    <citation type="journal article" date="2019" name="Int. J. Syst. Evol. Microbiol.">
        <title>The Global Catalogue of Microorganisms (GCM) 10K type strain sequencing project: providing services to taxonomists for standard genome sequencing and annotation.</title>
        <authorList>
            <consortium name="The Broad Institute Genomics Platform"/>
            <consortium name="The Broad Institute Genome Sequencing Center for Infectious Disease"/>
            <person name="Wu L."/>
            <person name="Ma J."/>
        </authorList>
    </citation>
    <scope>NUCLEOTIDE SEQUENCE [LARGE SCALE GENOMIC DNA]</scope>
    <source>
        <strain evidence="2">JCM 16902</strain>
    </source>
</reference>
<dbReference type="Proteomes" id="UP001501074">
    <property type="component" value="Unassembled WGS sequence"/>
</dbReference>
<name>A0ABP6ZZ80_9ACTN</name>
<evidence type="ECO:0000313" key="2">
    <source>
        <dbReference type="Proteomes" id="UP001501074"/>
    </source>
</evidence>
<organism evidence="1 2">
    <name type="scientific">Kineosporia mesophila</name>
    <dbReference type="NCBI Taxonomy" id="566012"/>
    <lineage>
        <taxon>Bacteria</taxon>
        <taxon>Bacillati</taxon>
        <taxon>Actinomycetota</taxon>
        <taxon>Actinomycetes</taxon>
        <taxon>Kineosporiales</taxon>
        <taxon>Kineosporiaceae</taxon>
        <taxon>Kineosporia</taxon>
    </lineage>
</organism>
<keyword evidence="2" id="KW-1185">Reference proteome</keyword>
<evidence type="ECO:0008006" key="3">
    <source>
        <dbReference type="Google" id="ProtNLM"/>
    </source>
</evidence>
<evidence type="ECO:0000313" key="1">
    <source>
        <dbReference type="EMBL" id="GAA3623086.1"/>
    </source>
</evidence>
<dbReference type="EMBL" id="BAAAZO010000009">
    <property type="protein sequence ID" value="GAA3623086.1"/>
    <property type="molecule type" value="Genomic_DNA"/>
</dbReference>
<accession>A0ABP6ZZ80</accession>
<protein>
    <recommendedName>
        <fullName evidence="3">WXG100 family type VII secretion target</fullName>
    </recommendedName>
</protein>
<proteinExistence type="predicted"/>
<gene>
    <name evidence="1" type="ORF">GCM10022223_45090</name>
</gene>